<feature type="region of interest" description="Disordered" evidence="1">
    <location>
        <begin position="51"/>
        <end position="76"/>
    </location>
</feature>
<accession>A0ABR0SPI2</accession>
<sequence>MASETTKKDEPPQATFKEQLDQKADLSRTNTGENSSIVDKITEYIPAAAKIIGRSNPDNTKSSASPGPPFRPDHDDKIEDFVRDQHRCNTGEDMLAESKE</sequence>
<evidence type="ECO:0000313" key="2">
    <source>
        <dbReference type="EMBL" id="KAK5993650.1"/>
    </source>
</evidence>
<name>A0ABR0SPI2_9HYPO</name>
<keyword evidence="3" id="KW-1185">Reference proteome</keyword>
<proteinExistence type="predicted"/>
<organism evidence="2 3">
    <name type="scientific">Cladobotryum mycophilum</name>
    <dbReference type="NCBI Taxonomy" id="491253"/>
    <lineage>
        <taxon>Eukaryota</taxon>
        <taxon>Fungi</taxon>
        <taxon>Dikarya</taxon>
        <taxon>Ascomycota</taxon>
        <taxon>Pezizomycotina</taxon>
        <taxon>Sordariomycetes</taxon>
        <taxon>Hypocreomycetidae</taxon>
        <taxon>Hypocreales</taxon>
        <taxon>Hypocreaceae</taxon>
        <taxon>Cladobotryum</taxon>
    </lineage>
</organism>
<feature type="region of interest" description="Disordered" evidence="1">
    <location>
        <begin position="1"/>
        <end position="35"/>
    </location>
</feature>
<protein>
    <submittedName>
        <fullName evidence="2">Uncharacterized protein</fullName>
    </submittedName>
</protein>
<reference evidence="2 3" key="1">
    <citation type="submission" date="2024-01" db="EMBL/GenBank/DDBJ databases">
        <title>Complete genome of Cladobotryum mycophilum ATHUM6906.</title>
        <authorList>
            <person name="Christinaki A.C."/>
            <person name="Myridakis A.I."/>
            <person name="Kouvelis V.N."/>
        </authorList>
    </citation>
    <scope>NUCLEOTIDE SEQUENCE [LARGE SCALE GENOMIC DNA]</scope>
    <source>
        <strain evidence="2 3">ATHUM6906</strain>
    </source>
</reference>
<evidence type="ECO:0000313" key="3">
    <source>
        <dbReference type="Proteomes" id="UP001338125"/>
    </source>
</evidence>
<comment type="caution">
    <text evidence="2">The sequence shown here is derived from an EMBL/GenBank/DDBJ whole genome shotgun (WGS) entry which is preliminary data.</text>
</comment>
<feature type="compositionally biased region" description="Polar residues" evidence="1">
    <location>
        <begin position="56"/>
        <end position="65"/>
    </location>
</feature>
<dbReference type="Proteomes" id="UP001338125">
    <property type="component" value="Unassembled WGS sequence"/>
</dbReference>
<feature type="compositionally biased region" description="Basic and acidic residues" evidence="1">
    <location>
        <begin position="1"/>
        <end position="11"/>
    </location>
</feature>
<dbReference type="EMBL" id="JAVFKD010000012">
    <property type="protein sequence ID" value="KAK5993650.1"/>
    <property type="molecule type" value="Genomic_DNA"/>
</dbReference>
<evidence type="ECO:0000256" key="1">
    <source>
        <dbReference type="SAM" id="MobiDB-lite"/>
    </source>
</evidence>
<gene>
    <name evidence="2" type="ORF">PT974_07085</name>
</gene>